<dbReference type="PROSITE" id="PS00211">
    <property type="entry name" value="ABC_TRANSPORTER_1"/>
    <property type="match status" value="1"/>
</dbReference>
<evidence type="ECO:0000259" key="5">
    <source>
        <dbReference type="PROSITE" id="PS50893"/>
    </source>
</evidence>
<proteinExistence type="inferred from homology"/>
<keyword evidence="7" id="KW-1185">Reference proteome</keyword>
<dbReference type="GO" id="GO:0005524">
    <property type="term" value="F:ATP binding"/>
    <property type="evidence" value="ECO:0007669"/>
    <property type="project" value="UniProtKB-KW"/>
</dbReference>
<evidence type="ECO:0000256" key="1">
    <source>
        <dbReference type="ARBA" id="ARBA00005417"/>
    </source>
</evidence>
<comment type="caution">
    <text evidence="6">The sequence shown here is derived from an EMBL/GenBank/DDBJ whole genome shotgun (WGS) entry which is preliminary data.</text>
</comment>
<dbReference type="FunFam" id="3.40.50.300:FF:000056">
    <property type="entry name" value="Cell division ATP-binding protein FtsE"/>
    <property type="match status" value="1"/>
</dbReference>
<evidence type="ECO:0000256" key="3">
    <source>
        <dbReference type="ARBA" id="ARBA00022741"/>
    </source>
</evidence>
<evidence type="ECO:0000256" key="4">
    <source>
        <dbReference type="ARBA" id="ARBA00022840"/>
    </source>
</evidence>
<keyword evidence="2" id="KW-0813">Transport</keyword>
<gene>
    <name evidence="6" type="ORF">IO99_17390</name>
</gene>
<keyword evidence="4" id="KW-0067">ATP-binding</keyword>
<dbReference type="PANTHER" id="PTHR24220:SF689">
    <property type="entry name" value="LIPOPROTEIN-RELEASING SYSTEM ATP-BINDING PROTEIN LOLD"/>
    <property type="match status" value="1"/>
</dbReference>
<reference evidence="6 7" key="1">
    <citation type="submission" date="2014-07" db="EMBL/GenBank/DDBJ databases">
        <title>Draft genome of Clostridium sulfidigenes 113A isolated from sediments associated with methane hydrate from Krishna Godavari basin.</title>
        <authorList>
            <person name="Honkalas V.S."/>
            <person name="Dabir A.P."/>
            <person name="Arora P."/>
            <person name="Dhakephalkar P.K."/>
        </authorList>
    </citation>
    <scope>NUCLEOTIDE SEQUENCE [LARGE SCALE GENOMIC DNA]</scope>
    <source>
        <strain evidence="6 7">113A</strain>
    </source>
</reference>
<dbReference type="InterPro" id="IPR015854">
    <property type="entry name" value="ABC_transpr_LolD-like"/>
</dbReference>
<dbReference type="eggNOG" id="COG1136">
    <property type="taxonomic scope" value="Bacteria"/>
</dbReference>
<dbReference type="STRING" id="318464.IO99_17390"/>
<dbReference type="InterPro" id="IPR017871">
    <property type="entry name" value="ABC_transporter-like_CS"/>
</dbReference>
<evidence type="ECO:0000313" key="7">
    <source>
        <dbReference type="Proteomes" id="UP000028542"/>
    </source>
</evidence>
<dbReference type="SMART" id="SM00382">
    <property type="entry name" value="AAA"/>
    <property type="match status" value="1"/>
</dbReference>
<dbReference type="RefSeq" id="WP_035135452.1">
    <property type="nucleotide sequence ID" value="NZ_JPMD01000050.1"/>
</dbReference>
<dbReference type="Pfam" id="PF00005">
    <property type="entry name" value="ABC_tran"/>
    <property type="match status" value="1"/>
</dbReference>
<dbReference type="GO" id="GO:0022857">
    <property type="term" value="F:transmembrane transporter activity"/>
    <property type="evidence" value="ECO:0007669"/>
    <property type="project" value="TreeGrafter"/>
</dbReference>
<evidence type="ECO:0000313" key="6">
    <source>
        <dbReference type="EMBL" id="KEZ84972.1"/>
    </source>
</evidence>
<organism evidence="6 7">
    <name type="scientific">Clostridium sulfidigenes</name>
    <dbReference type="NCBI Taxonomy" id="318464"/>
    <lineage>
        <taxon>Bacteria</taxon>
        <taxon>Bacillati</taxon>
        <taxon>Bacillota</taxon>
        <taxon>Clostridia</taxon>
        <taxon>Eubacteriales</taxon>
        <taxon>Clostridiaceae</taxon>
        <taxon>Clostridium</taxon>
    </lineage>
</organism>
<comment type="similarity">
    <text evidence="1">Belongs to the ABC transporter superfamily.</text>
</comment>
<dbReference type="Proteomes" id="UP000028542">
    <property type="component" value="Unassembled WGS sequence"/>
</dbReference>
<accession>A0A084J7N8</accession>
<dbReference type="GO" id="GO:0016887">
    <property type="term" value="F:ATP hydrolysis activity"/>
    <property type="evidence" value="ECO:0007669"/>
    <property type="project" value="InterPro"/>
</dbReference>
<keyword evidence="3" id="KW-0547">Nucleotide-binding</keyword>
<dbReference type="PROSITE" id="PS50893">
    <property type="entry name" value="ABC_TRANSPORTER_2"/>
    <property type="match status" value="1"/>
</dbReference>
<dbReference type="AlphaFoldDB" id="A0A084J7N8"/>
<evidence type="ECO:0000256" key="2">
    <source>
        <dbReference type="ARBA" id="ARBA00022448"/>
    </source>
</evidence>
<dbReference type="InterPro" id="IPR003593">
    <property type="entry name" value="AAA+_ATPase"/>
</dbReference>
<dbReference type="Gene3D" id="3.40.50.300">
    <property type="entry name" value="P-loop containing nucleotide triphosphate hydrolases"/>
    <property type="match status" value="1"/>
</dbReference>
<feature type="domain" description="ABC transporter" evidence="5">
    <location>
        <begin position="4"/>
        <end position="232"/>
    </location>
</feature>
<dbReference type="InterPro" id="IPR017911">
    <property type="entry name" value="MacB-like_ATP-bd"/>
</dbReference>
<dbReference type="GO" id="GO:0005886">
    <property type="term" value="C:plasma membrane"/>
    <property type="evidence" value="ECO:0007669"/>
    <property type="project" value="TreeGrafter"/>
</dbReference>
<dbReference type="InterPro" id="IPR027417">
    <property type="entry name" value="P-loop_NTPase"/>
</dbReference>
<dbReference type="CDD" id="cd03255">
    <property type="entry name" value="ABC_MJ0796_LolCDE_FtsE"/>
    <property type="match status" value="1"/>
</dbReference>
<dbReference type="EMBL" id="JPMD01000050">
    <property type="protein sequence ID" value="KEZ84972.1"/>
    <property type="molecule type" value="Genomic_DNA"/>
</dbReference>
<protein>
    <submittedName>
        <fullName evidence="6">ABC transporter</fullName>
    </submittedName>
</protein>
<name>A0A084J7N8_9CLOT</name>
<dbReference type="InterPro" id="IPR003439">
    <property type="entry name" value="ABC_transporter-like_ATP-bd"/>
</dbReference>
<dbReference type="PANTHER" id="PTHR24220">
    <property type="entry name" value="IMPORT ATP-BINDING PROTEIN"/>
    <property type="match status" value="1"/>
</dbReference>
<dbReference type="SUPFAM" id="SSF52540">
    <property type="entry name" value="P-loop containing nucleoside triphosphate hydrolases"/>
    <property type="match status" value="1"/>
</dbReference>
<sequence length="232" mass="25770">MSLLSLKDVNYRYENGKKDVFSNININFEKGKVYGIVGKSGAGKSTLLSLISGLDTCTKGEVLYKDTNLKSIDKDLYRANDIGVIFQGYNLLLNATAKENILLSMNISSVKEKNKNNYVYNLLKDVGIDLDTANRKILNLSGGEQQRIGIARAIAHNPDIIIADEPTGNLDNETEEKIMDILLSLAHNHNKCVIIVTHSKKVCTYLDEIWGLQSGKLLFIKSHTNNKSKNHG</sequence>